<protein>
    <submittedName>
        <fullName evidence="1">Glutamine cyclotransferase</fullName>
    </submittedName>
</protein>
<accession>A0ABQ8P3F4</accession>
<name>A0ABQ8P3F4_9CRYT</name>
<reference evidence="1" key="1">
    <citation type="submission" date="2022-10" db="EMBL/GenBank/DDBJ databases">
        <title>Adaptive evolution leads to modifications in subtelomeric GC content in a zoonotic Cryptosporidium species.</title>
        <authorList>
            <person name="Li J."/>
            <person name="Feng Y."/>
            <person name="Xiao L."/>
        </authorList>
    </citation>
    <scope>NUCLEOTIDE SEQUENCE</scope>
    <source>
        <strain evidence="1">25894</strain>
    </source>
</reference>
<keyword evidence="2" id="KW-1185">Reference proteome</keyword>
<organism evidence="1 2">
    <name type="scientific">Cryptosporidium canis</name>
    <dbReference type="NCBI Taxonomy" id="195482"/>
    <lineage>
        <taxon>Eukaryota</taxon>
        <taxon>Sar</taxon>
        <taxon>Alveolata</taxon>
        <taxon>Apicomplexa</taxon>
        <taxon>Conoidasida</taxon>
        <taxon>Coccidia</taxon>
        <taxon>Eucoccidiorida</taxon>
        <taxon>Eimeriorina</taxon>
        <taxon>Cryptosporidiidae</taxon>
        <taxon>Cryptosporidium</taxon>
    </lineage>
</organism>
<dbReference type="Proteomes" id="UP001071777">
    <property type="component" value="Unassembled WGS sequence"/>
</dbReference>
<comment type="caution">
    <text evidence="1">The sequence shown here is derived from an EMBL/GenBank/DDBJ whole genome shotgun (WGS) entry which is preliminary data.</text>
</comment>
<sequence>MSGPTASEQQDGGVESQIAILKERLSAYAPKLAPAPKIGKVDTSKNGACISEDCSSEKNCDICNTKTSSLFYWADFDYCPKTRRVTLKKPLCTSSSVSRFPLQYRCWQGKLAGRLEYSMAVGPGLPPAPA</sequence>
<proteinExistence type="predicted"/>
<dbReference type="EMBL" id="JAPCXB010000148">
    <property type="protein sequence ID" value="KAJ1606280.1"/>
    <property type="molecule type" value="Genomic_DNA"/>
</dbReference>
<evidence type="ECO:0000313" key="2">
    <source>
        <dbReference type="Proteomes" id="UP001071777"/>
    </source>
</evidence>
<evidence type="ECO:0000313" key="1">
    <source>
        <dbReference type="EMBL" id="KAJ1606280.1"/>
    </source>
</evidence>
<gene>
    <name evidence="1" type="ORF">OJ252_3212</name>
</gene>